<dbReference type="EMBL" id="JACCFS010000001">
    <property type="protein sequence ID" value="NYJ34507.1"/>
    <property type="molecule type" value="Genomic_DNA"/>
</dbReference>
<feature type="domain" description="Flavodoxin-like" evidence="1">
    <location>
        <begin position="3"/>
        <end position="147"/>
    </location>
</feature>
<evidence type="ECO:0000313" key="3">
    <source>
        <dbReference type="Proteomes" id="UP000572051"/>
    </source>
</evidence>
<dbReference type="Gene3D" id="3.40.50.360">
    <property type="match status" value="1"/>
</dbReference>
<dbReference type="RefSeq" id="WP_246406188.1">
    <property type="nucleotide sequence ID" value="NZ_JACCFS010000001.1"/>
</dbReference>
<dbReference type="EC" id="1.3.5.3" evidence="2"/>
<proteinExistence type="predicted"/>
<gene>
    <name evidence="2" type="ORF">HNR10_002388</name>
</gene>
<keyword evidence="2" id="KW-0560">Oxidoreductase</keyword>
<dbReference type="SUPFAM" id="SSF52218">
    <property type="entry name" value="Flavoproteins"/>
    <property type="match status" value="1"/>
</dbReference>
<dbReference type="InterPro" id="IPR026816">
    <property type="entry name" value="Flavodoxin_dom"/>
</dbReference>
<evidence type="ECO:0000259" key="1">
    <source>
        <dbReference type="PROSITE" id="PS50902"/>
    </source>
</evidence>
<dbReference type="PROSITE" id="PS50902">
    <property type="entry name" value="FLAVODOXIN_LIKE"/>
    <property type="match status" value="1"/>
</dbReference>
<dbReference type="GO" id="GO:0016491">
    <property type="term" value="F:oxidoreductase activity"/>
    <property type="evidence" value="ECO:0007669"/>
    <property type="project" value="UniProtKB-KW"/>
</dbReference>
<dbReference type="GO" id="GO:0010181">
    <property type="term" value="F:FMN binding"/>
    <property type="evidence" value="ECO:0007669"/>
    <property type="project" value="InterPro"/>
</dbReference>
<sequence>MTVLVGYASQHGSTREIAQRIAARLRERGHTVDVRSLGEAPALGGYEAAVLGSAVHSGSWLPDASDYVRAATAPDGRMPVWAFSVGLARVVGGWFEKYAQESEEVARLRETTDLREHRLLKGALSPEHLPLFGRAAYRIMGEVRRLP</sequence>
<comment type="caution">
    <text evidence="2">The sequence shown here is derived from an EMBL/GenBank/DDBJ whole genome shotgun (WGS) entry which is preliminary data.</text>
</comment>
<dbReference type="InterPro" id="IPR029039">
    <property type="entry name" value="Flavoprotein-like_sf"/>
</dbReference>
<dbReference type="AlphaFoldDB" id="A0A7Z0ELW0"/>
<organism evidence="2 3">
    <name type="scientific">Nocardiopsis aegyptia</name>
    <dbReference type="NCBI Taxonomy" id="220378"/>
    <lineage>
        <taxon>Bacteria</taxon>
        <taxon>Bacillati</taxon>
        <taxon>Actinomycetota</taxon>
        <taxon>Actinomycetes</taxon>
        <taxon>Streptosporangiales</taxon>
        <taxon>Nocardiopsidaceae</taxon>
        <taxon>Nocardiopsis</taxon>
    </lineage>
</organism>
<keyword evidence="3" id="KW-1185">Reference proteome</keyword>
<reference evidence="2 3" key="1">
    <citation type="submission" date="2020-07" db="EMBL/GenBank/DDBJ databases">
        <title>Sequencing the genomes of 1000 actinobacteria strains.</title>
        <authorList>
            <person name="Klenk H.-P."/>
        </authorList>
    </citation>
    <scope>NUCLEOTIDE SEQUENCE [LARGE SCALE GENOMIC DNA]</scope>
    <source>
        <strain evidence="2 3">DSM 44442</strain>
    </source>
</reference>
<dbReference type="Pfam" id="PF12724">
    <property type="entry name" value="Flavodoxin_5"/>
    <property type="match status" value="1"/>
</dbReference>
<accession>A0A7Z0ELW0</accession>
<evidence type="ECO:0000313" key="2">
    <source>
        <dbReference type="EMBL" id="NYJ34507.1"/>
    </source>
</evidence>
<dbReference type="Proteomes" id="UP000572051">
    <property type="component" value="Unassembled WGS sequence"/>
</dbReference>
<name>A0A7Z0ELW0_9ACTN</name>
<protein>
    <submittedName>
        <fullName evidence="2">Menaquinone-dependent protoporphyrinogen oxidase</fullName>
        <ecNumber evidence="2">1.3.5.3</ecNumber>
    </submittedName>
</protein>
<dbReference type="InterPro" id="IPR008254">
    <property type="entry name" value="Flavodoxin/NO_synth"/>
</dbReference>